<evidence type="ECO:0000256" key="5">
    <source>
        <dbReference type="ARBA" id="ARBA00023136"/>
    </source>
</evidence>
<dbReference type="HAMAP" id="MF_00454">
    <property type="entry name" value="FluC"/>
    <property type="match status" value="1"/>
</dbReference>
<keyword evidence="3 10" id="KW-0812">Transmembrane</keyword>
<evidence type="ECO:0000256" key="8">
    <source>
        <dbReference type="ARBA" id="ARBA00035585"/>
    </source>
</evidence>
<keyword evidence="10" id="KW-0915">Sodium</keyword>
<sequence length="122" mass="12288">MTVPSVSRARAHALVAAGSAAGAVLRVLAGWAASPLLGDAWSTVLVNVLGCFAIGAVAAMPALARWWPLVGPGLLGGFTTFSAFIVLLDGASPREAAILVVVTLVACPVAALLGERTVTRAR</sequence>
<organism evidence="11 12">
    <name type="scientific">Corynebacterium hansenii</name>
    <dbReference type="NCBI Taxonomy" id="394964"/>
    <lineage>
        <taxon>Bacteria</taxon>
        <taxon>Bacillati</taxon>
        <taxon>Actinomycetota</taxon>
        <taxon>Actinomycetes</taxon>
        <taxon>Mycobacteriales</taxon>
        <taxon>Corynebacteriaceae</taxon>
        <taxon>Corynebacterium</taxon>
    </lineage>
</organism>
<comment type="subcellular location">
    <subcellularLocation>
        <location evidence="1 10">Cell membrane</location>
        <topology evidence="1 10">Multi-pass membrane protein</topology>
    </subcellularLocation>
</comment>
<keyword evidence="10" id="KW-0479">Metal-binding</keyword>
<keyword evidence="10" id="KW-0813">Transport</keyword>
<dbReference type="Proteomes" id="UP001595751">
    <property type="component" value="Unassembled WGS sequence"/>
</dbReference>
<evidence type="ECO:0000256" key="10">
    <source>
        <dbReference type="HAMAP-Rule" id="MF_00454"/>
    </source>
</evidence>
<keyword evidence="12" id="KW-1185">Reference proteome</keyword>
<dbReference type="InterPro" id="IPR003691">
    <property type="entry name" value="FluC"/>
</dbReference>
<evidence type="ECO:0000313" key="11">
    <source>
        <dbReference type="EMBL" id="MFC3848954.1"/>
    </source>
</evidence>
<keyword evidence="2 10" id="KW-1003">Cell membrane</keyword>
<keyword evidence="4 10" id="KW-1133">Transmembrane helix</keyword>
<evidence type="ECO:0000256" key="4">
    <source>
        <dbReference type="ARBA" id="ARBA00022989"/>
    </source>
</evidence>
<feature type="binding site" evidence="10">
    <location>
        <position position="79"/>
    </location>
    <ligand>
        <name>Na(+)</name>
        <dbReference type="ChEBI" id="CHEBI:29101"/>
        <note>structural</note>
    </ligand>
</feature>
<evidence type="ECO:0000256" key="2">
    <source>
        <dbReference type="ARBA" id="ARBA00022475"/>
    </source>
</evidence>
<keyword evidence="5 10" id="KW-0472">Membrane</keyword>
<dbReference type="EMBL" id="JBHRZN010000001">
    <property type="protein sequence ID" value="MFC3848954.1"/>
    <property type="molecule type" value="Genomic_DNA"/>
</dbReference>
<keyword evidence="6 10" id="KW-0407">Ion channel</keyword>
<evidence type="ECO:0000256" key="6">
    <source>
        <dbReference type="ARBA" id="ARBA00023303"/>
    </source>
</evidence>
<comment type="catalytic activity">
    <reaction evidence="8">
        <text>fluoride(in) = fluoride(out)</text>
        <dbReference type="Rhea" id="RHEA:76159"/>
        <dbReference type="ChEBI" id="CHEBI:17051"/>
    </reaction>
    <physiologicalReaction direction="left-to-right" evidence="8">
        <dbReference type="Rhea" id="RHEA:76160"/>
    </physiologicalReaction>
</comment>
<name>A0ABV7ZK70_9CORY</name>
<evidence type="ECO:0000256" key="9">
    <source>
        <dbReference type="ARBA" id="ARBA00049940"/>
    </source>
</evidence>
<comment type="function">
    <text evidence="9 10">Fluoride-specific ion channel. Important for reducing fluoride concentration in the cell, thus reducing its toxicity.</text>
</comment>
<gene>
    <name evidence="10" type="primary">fluC</name>
    <name evidence="10" type="synonym">crcB</name>
    <name evidence="11" type="ORF">ACFORJ_02070</name>
</gene>
<evidence type="ECO:0000256" key="7">
    <source>
        <dbReference type="ARBA" id="ARBA00035120"/>
    </source>
</evidence>
<feature type="transmembrane region" description="Helical" evidence="10">
    <location>
        <begin position="96"/>
        <end position="114"/>
    </location>
</feature>
<protein>
    <recommendedName>
        <fullName evidence="10">Fluoride-specific ion channel FluC</fullName>
    </recommendedName>
</protein>
<feature type="transmembrane region" description="Helical" evidence="10">
    <location>
        <begin position="66"/>
        <end position="90"/>
    </location>
</feature>
<reference evidence="12" key="1">
    <citation type="journal article" date="2019" name="Int. J. Syst. Evol. Microbiol.">
        <title>The Global Catalogue of Microorganisms (GCM) 10K type strain sequencing project: providing services to taxonomists for standard genome sequencing and annotation.</title>
        <authorList>
            <consortium name="The Broad Institute Genomics Platform"/>
            <consortium name="The Broad Institute Genome Sequencing Center for Infectious Disease"/>
            <person name="Wu L."/>
            <person name="Ma J."/>
        </authorList>
    </citation>
    <scope>NUCLEOTIDE SEQUENCE [LARGE SCALE GENOMIC DNA]</scope>
    <source>
        <strain evidence="12">CCUG 53252</strain>
    </source>
</reference>
<evidence type="ECO:0000256" key="1">
    <source>
        <dbReference type="ARBA" id="ARBA00004651"/>
    </source>
</evidence>
<proteinExistence type="inferred from homology"/>
<feature type="binding site" evidence="10">
    <location>
        <position position="76"/>
    </location>
    <ligand>
        <name>Na(+)</name>
        <dbReference type="ChEBI" id="CHEBI:29101"/>
        <note>structural</note>
    </ligand>
</feature>
<dbReference type="Pfam" id="PF02537">
    <property type="entry name" value="CRCB"/>
    <property type="match status" value="1"/>
</dbReference>
<comment type="activity regulation">
    <text evidence="10">Na(+) is not transported, but it plays an essential structural role and its presence is essential for fluoride channel function.</text>
</comment>
<comment type="similarity">
    <text evidence="7 10">Belongs to the fluoride channel Fluc/FEX (TC 1.A.43) family.</text>
</comment>
<comment type="caution">
    <text evidence="11">The sequence shown here is derived from an EMBL/GenBank/DDBJ whole genome shotgun (WGS) entry which is preliminary data.</text>
</comment>
<keyword evidence="10" id="KW-0406">Ion transport</keyword>
<evidence type="ECO:0000313" key="12">
    <source>
        <dbReference type="Proteomes" id="UP001595751"/>
    </source>
</evidence>
<evidence type="ECO:0000256" key="3">
    <source>
        <dbReference type="ARBA" id="ARBA00022692"/>
    </source>
</evidence>
<dbReference type="RefSeq" id="WP_290291570.1">
    <property type="nucleotide sequence ID" value="NZ_CP047211.1"/>
</dbReference>
<accession>A0ABV7ZK70</accession>
<feature type="transmembrane region" description="Helical" evidence="10">
    <location>
        <begin position="40"/>
        <end position="59"/>
    </location>
</feature>
<feature type="transmembrane region" description="Helical" evidence="10">
    <location>
        <begin position="12"/>
        <end position="34"/>
    </location>
</feature>